<reference evidence="4 5" key="1">
    <citation type="submission" date="2015-09" db="EMBL/GenBank/DDBJ databases">
        <title>Genome Sequences of Mycobacterium immunogenum Isolates, Recuperated from a Chloraminated Drinking Water Distribution System Simulator Subjected to Episodes of Nitrification.</title>
        <authorList>
            <person name="Gomez-Alvarez V."/>
            <person name="Revetta R.P."/>
        </authorList>
    </citation>
    <scope>NUCLEOTIDE SEQUENCE [LARGE SCALE GENOMIC DNA]</scope>
    <source>
        <strain evidence="2 4">H008</strain>
        <strain evidence="3 5">H076</strain>
    </source>
</reference>
<dbReference type="InterPro" id="IPR027417">
    <property type="entry name" value="P-loop_NTPase"/>
</dbReference>
<gene>
    <name evidence="2" type="ORF">AN908_07825</name>
    <name evidence="3" type="ORF">AN912_11960</name>
</gene>
<evidence type="ECO:0008006" key="6">
    <source>
        <dbReference type="Google" id="ProtNLM"/>
    </source>
</evidence>
<evidence type="ECO:0000313" key="2">
    <source>
        <dbReference type="EMBL" id="KPG14434.1"/>
    </source>
</evidence>
<dbReference type="Proteomes" id="UP000037962">
    <property type="component" value="Unassembled WGS sequence"/>
</dbReference>
<evidence type="ECO:0000256" key="1">
    <source>
        <dbReference type="SAM" id="MobiDB-lite"/>
    </source>
</evidence>
<dbReference type="EMBL" id="LJFO01000003">
    <property type="protein sequence ID" value="KPG14434.1"/>
    <property type="molecule type" value="Genomic_DNA"/>
</dbReference>
<dbReference type="KEGG" id="miz:BAB75_19185"/>
<dbReference type="GeneID" id="45765991"/>
<name>A0A7V8LRP4_9MYCO</name>
<dbReference type="EMBL" id="LJFS01000012">
    <property type="protein sequence ID" value="KPG34058.1"/>
    <property type="molecule type" value="Genomic_DNA"/>
</dbReference>
<comment type="caution">
    <text evidence="2">The sequence shown here is derived from an EMBL/GenBank/DDBJ whole genome shotgun (WGS) entry which is preliminary data.</text>
</comment>
<evidence type="ECO:0000313" key="5">
    <source>
        <dbReference type="Proteomes" id="UP000037962"/>
    </source>
</evidence>
<dbReference type="AlphaFoldDB" id="A0A7V8LRP4"/>
<evidence type="ECO:0000313" key="4">
    <source>
        <dbReference type="Proteomes" id="UP000037843"/>
    </source>
</evidence>
<dbReference type="Gene3D" id="3.40.50.300">
    <property type="entry name" value="P-loop containing nucleotide triphosphate hydrolases"/>
    <property type="match status" value="1"/>
</dbReference>
<accession>A0A7V8LRP4</accession>
<proteinExistence type="predicted"/>
<feature type="region of interest" description="Disordered" evidence="1">
    <location>
        <begin position="130"/>
        <end position="150"/>
    </location>
</feature>
<feature type="compositionally biased region" description="Basic and acidic residues" evidence="1">
    <location>
        <begin position="132"/>
        <end position="150"/>
    </location>
</feature>
<dbReference type="SUPFAM" id="SSF52540">
    <property type="entry name" value="P-loop containing nucleoside triphosphate hydrolases"/>
    <property type="match status" value="1"/>
</dbReference>
<sequence length="150" mass="16205">MTLYLVTGPPAAGKSTWVRQNARHGDITIDYDAIASVLTPAGGDPHDPPQHIRAVTKAARLAAIDTALMLADQCDVYLIHSMPGEGLLARYRAAGAQVITIDPGQGVVMARCKAERPWRMAQAAKHWYAEQSHSKHTDPASKHDGGVMSW</sequence>
<dbReference type="RefSeq" id="WP_043077810.1">
    <property type="nucleotide sequence ID" value="NZ_CP011530.1"/>
</dbReference>
<dbReference type="Proteomes" id="UP000037843">
    <property type="component" value="Unassembled WGS sequence"/>
</dbReference>
<keyword evidence="5" id="KW-1185">Reference proteome</keyword>
<dbReference type="OrthoDB" id="4208381at2"/>
<protein>
    <recommendedName>
        <fullName evidence="6">Polynucleotide kinase</fullName>
    </recommendedName>
</protein>
<organism evidence="2 4">
    <name type="scientific">Mycobacteroides immunogenum</name>
    <dbReference type="NCBI Taxonomy" id="83262"/>
    <lineage>
        <taxon>Bacteria</taxon>
        <taxon>Bacillati</taxon>
        <taxon>Actinomycetota</taxon>
        <taxon>Actinomycetes</taxon>
        <taxon>Mycobacteriales</taxon>
        <taxon>Mycobacteriaceae</taxon>
        <taxon>Mycobacteroides</taxon>
    </lineage>
</organism>
<evidence type="ECO:0000313" key="3">
    <source>
        <dbReference type="EMBL" id="KPG34058.1"/>
    </source>
</evidence>